<keyword evidence="11" id="KW-0703">Sarcoplasmic reticulum</keyword>
<keyword evidence="14" id="KW-0804">Transcription</keyword>
<keyword evidence="17" id="KW-0539">Nucleus</keyword>
<evidence type="ECO:0000256" key="11">
    <source>
        <dbReference type="ARBA" id="ARBA00022951"/>
    </source>
</evidence>
<dbReference type="Pfam" id="PF00096">
    <property type="entry name" value="zf-C2H2"/>
    <property type="match status" value="2"/>
</dbReference>
<feature type="domain" description="C2H2-type" evidence="22">
    <location>
        <begin position="724"/>
        <end position="751"/>
    </location>
</feature>
<keyword evidence="24" id="KW-1185">Reference proteome</keyword>
<gene>
    <name evidence="23" type="ORF">NHX12_003681</name>
</gene>
<evidence type="ECO:0000256" key="4">
    <source>
        <dbReference type="ARBA" id="ARBA00010987"/>
    </source>
</evidence>
<evidence type="ECO:0000256" key="5">
    <source>
        <dbReference type="ARBA" id="ARBA00022723"/>
    </source>
</evidence>
<keyword evidence="6 21" id="KW-0732">Signal</keyword>
<dbReference type="FunFam" id="3.30.160.60:FF:002343">
    <property type="entry name" value="Zinc finger protein 33A"/>
    <property type="match status" value="1"/>
</dbReference>
<feature type="region of interest" description="Disordered" evidence="20">
    <location>
        <begin position="441"/>
        <end position="488"/>
    </location>
</feature>
<evidence type="ECO:0000256" key="3">
    <source>
        <dbReference type="ARBA" id="ARBA00006991"/>
    </source>
</evidence>
<dbReference type="PANTHER" id="PTHR10033">
    <property type="entry name" value="CALSEQUESTRIN"/>
    <property type="match status" value="1"/>
</dbReference>
<dbReference type="GO" id="GO:0030018">
    <property type="term" value="C:Z disc"/>
    <property type="evidence" value="ECO:0007669"/>
    <property type="project" value="TreeGrafter"/>
</dbReference>
<evidence type="ECO:0000256" key="12">
    <source>
        <dbReference type="ARBA" id="ARBA00023015"/>
    </source>
</evidence>
<feature type="region of interest" description="Disordered" evidence="20">
    <location>
        <begin position="634"/>
        <end position="661"/>
    </location>
</feature>
<dbReference type="GO" id="GO:0005509">
    <property type="term" value="F:calcium ion binding"/>
    <property type="evidence" value="ECO:0007669"/>
    <property type="project" value="InterPro"/>
</dbReference>
<comment type="similarity">
    <text evidence="4 19">Belongs to the calsequestrin family.</text>
</comment>
<feature type="compositionally biased region" description="Basic and acidic residues" evidence="20">
    <location>
        <begin position="404"/>
        <end position="413"/>
    </location>
</feature>
<dbReference type="SMART" id="SM00355">
    <property type="entry name" value="ZnF_C2H2"/>
    <property type="match status" value="3"/>
</dbReference>
<dbReference type="InterPro" id="IPR013087">
    <property type="entry name" value="Znf_C2H2_type"/>
</dbReference>
<proteinExistence type="inferred from homology"/>
<feature type="compositionally biased region" description="Low complexity" evidence="20">
    <location>
        <begin position="635"/>
        <end position="655"/>
    </location>
</feature>
<keyword evidence="7" id="KW-0677">Repeat</keyword>
<keyword evidence="9" id="KW-0862">Zinc</keyword>
<reference evidence="23" key="1">
    <citation type="submission" date="2022-07" db="EMBL/GenBank/DDBJ databases">
        <title>Chromosome-level genome of Muraenolepis orangiensis.</title>
        <authorList>
            <person name="Kim J."/>
        </authorList>
    </citation>
    <scope>NUCLEOTIDE SEQUENCE</scope>
    <source>
        <strain evidence="23">KU_S4_2022</strain>
        <tissue evidence="23">Muscle</tissue>
    </source>
</reference>
<dbReference type="PROSITE" id="PS50157">
    <property type="entry name" value="ZINC_FINGER_C2H2_2"/>
    <property type="match status" value="3"/>
</dbReference>
<dbReference type="CDD" id="cd03066">
    <property type="entry name" value="PDI_b_Calsequestrin_middle"/>
    <property type="match status" value="1"/>
</dbReference>
<keyword evidence="12" id="KW-0805">Transcription regulation</keyword>
<dbReference type="EMBL" id="JANIIK010000111">
    <property type="protein sequence ID" value="KAJ3594374.1"/>
    <property type="molecule type" value="Genomic_DNA"/>
</dbReference>
<dbReference type="FunFam" id="3.40.30.10:FF:000031">
    <property type="entry name" value="Calsequestrin"/>
    <property type="match status" value="1"/>
</dbReference>
<keyword evidence="13" id="KW-0238">DNA-binding</keyword>
<dbReference type="CDD" id="cd03074">
    <property type="entry name" value="PDI_b'_Calsequestrin_C"/>
    <property type="match status" value="1"/>
</dbReference>
<feature type="domain" description="C2H2-type" evidence="22">
    <location>
        <begin position="752"/>
        <end position="779"/>
    </location>
</feature>
<dbReference type="FunFam" id="3.30.160.60:FF:000145">
    <property type="entry name" value="Zinc finger protein 574"/>
    <property type="match status" value="1"/>
</dbReference>
<comment type="function">
    <text evidence="19">Calsequestrin is a high-capacity, moderate affinity, calcium-binding protein and thus acts as an internal calcium store in muscle.</text>
</comment>
<dbReference type="InterPro" id="IPR041860">
    <property type="entry name" value="Calsequestrin_C"/>
</dbReference>
<dbReference type="SUPFAM" id="SSF57667">
    <property type="entry name" value="beta-beta-alpha zinc fingers"/>
    <property type="match status" value="2"/>
</dbReference>
<evidence type="ECO:0000256" key="17">
    <source>
        <dbReference type="ARBA" id="ARBA00023242"/>
    </source>
</evidence>
<evidence type="ECO:0000313" key="23">
    <source>
        <dbReference type="EMBL" id="KAJ3594374.1"/>
    </source>
</evidence>
<evidence type="ECO:0000313" key="24">
    <source>
        <dbReference type="Proteomes" id="UP001148018"/>
    </source>
</evidence>
<dbReference type="Pfam" id="PF01216">
    <property type="entry name" value="Calsequestrin"/>
    <property type="match status" value="1"/>
</dbReference>
<feature type="domain" description="C2H2-type" evidence="22">
    <location>
        <begin position="696"/>
        <end position="723"/>
    </location>
</feature>
<organism evidence="23 24">
    <name type="scientific">Muraenolepis orangiensis</name>
    <name type="common">Patagonian moray cod</name>
    <dbReference type="NCBI Taxonomy" id="630683"/>
    <lineage>
        <taxon>Eukaryota</taxon>
        <taxon>Metazoa</taxon>
        <taxon>Chordata</taxon>
        <taxon>Craniata</taxon>
        <taxon>Vertebrata</taxon>
        <taxon>Euteleostomi</taxon>
        <taxon>Actinopterygii</taxon>
        <taxon>Neopterygii</taxon>
        <taxon>Teleostei</taxon>
        <taxon>Neoteleostei</taxon>
        <taxon>Acanthomorphata</taxon>
        <taxon>Zeiogadaria</taxon>
        <taxon>Gadariae</taxon>
        <taxon>Gadiformes</taxon>
        <taxon>Muraenolepidoidei</taxon>
        <taxon>Muraenolepididae</taxon>
        <taxon>Muraenolepis</taxon>
    </lineage>
</organism>
<keyword evidence="8 18" id="KW-0863">Zinc-finger</keyword>
<evidence type="ECO:0000256" key="10">
    <source>
        <dbReference type="ARBA" id="ARBA00022837"/>
    </source>
</evidence>
<dbReference type="AlphaFoldDB" id="A0A9Q0DTT3"/>
<dbReference type="Proteomes" id="UP001148018">
    <property type="component" value="Unassembled WGS sequence"/>
</dbReference>
<dbReference type="GO" id="GO:0042802">
    <property type="term" value="F:identical protein binding"/>
    <property type="evidence" value="ECO:0007669"/>
    <property type="project" value="UniProtKB-ARBA"/>
</dbReference>
<feature type="compositionally biased region" description="Gly residues" evidence="20">
    <location>
        <begin position="414"/>
        <end position="423"/>
    </location>
</feature>
<name>A0A9Q0DTT3_9TELE</name>
<comment type="similarity">
    <text evidence="3">Belongs to the krueppel C2H2-type zinc-finger protein family.</text>
</comment>
<evidence type="ECO:0000256" key="20">
    <source>
        <dbReference type="SAM" id="MobiDB-lite"/>
    </source>
</evidence>
<evidence type="ECO:0000256" key="6">
    <source>
        <dbReference type="ARBA" id="ARBA00022729"/>
    </source>
</evidence>
<dbReference type="FunFam" id="3.30.160.60:FF:000508">
    <property type="entry name" value="Myeloid zinc finger 1"/>
    <property type="match status" value="1"/>
</dbReference>
<feature type="region of interest" description="Disordered" evidence="20">
    <location>
        <begin position="404"/>
        <end position="426"/>
    </location>
</feature>
<evidence type="ECO:0000256" key="1">
    <source>
        <dbReference type="ARBA" id="ARBA00004123"/>
    </source>
</evidence>
<dbReference type="GO" id="GO:0033018">
    <property type="term" value="C:sarcoplasmic reticulum lumen"/>
    <property type="evidence" value="ECO:0007669"/>
    <property type="project" value="UniProtKB-SubCell"/>
</dbReference>
<accession>A0A9Q0DTT3</accession>
<evidence type="ECO:0000256" key="2">
    <source>
        <dbReference type="ARBA" id="ARBA00004564"/>
    </source>
</evidence>
<evidence type="ECO:0000256" key="15">
    <source>
        <dbReference type="ARBA" id="ARBA00023179"/>
    </source>
</evidence>
<feature type="region of interest" description="Disordered" evidence="20">
    <location>
        <begin position="503"/>
        <end position="526"/>
    </location>
</feature>
<evidence type="ECO:0000256" key="18">
    <source>
        <dbReference type="PROSITE-ProRule" id="PRU00042"/>
    </source>
</evidence>
<keyword evidence="5" id="KW-0479">Metal-binding</keyword>
<dbReference type="FunFam" id="3.40.30.10:FF:000033">
    <property type="entry name" value="Calsequestrin"/>
    <property type="match status" value="1"/>
</dbReference>
<sequence>MMWTWVLVAALLSLGGPSRADEGLDFPEYDGKDRVHDLDAKNYKSVMKKYDVMVVYYHEHPGTSRVAQKQFQIEELALELAAQVLEDFDDEDIGFGLIDEKKDKIVAKKLGLDEVDSIFIFTDDEVIEYDGELSADTLVEYIFDVLEDPVEMIDNQRELKAFHNVEEDIKLVGYFKSHKSEHFHAFVDAAEEFHPDIQFFATFNAKVAKSLELKLNEVDFYEPFMPNPLVIPGKPYTEMELVEFIEDNDRPTLRKLQPHNMYEIWDDDVGGEHIVAFAEESDPDGFEFLEILKKVAEDNTDNDDLSIVWIDPDDFPLLVPHWEKTFGIDLSAPQIGVVDSDDADSVWLDMDEGEDMPSVDELEDWIEDALSGEVESVMGELVKAATVELTKLFETRYRAFVHSAERRRDEPRGDPGGLRGAGGKPASCSVGVQVNASPCGAAELSGPLDSGGRAEGSNSDEEKEVSTTGGCPTEEETEESESESGAAKEVMCHTKDAIHYDLQRKGSSLSSPAKPKPVKQEAGSKVVTRGRVKLPKQESLESQVGIPEHVHPEPQLTNVRPAMGLQACSPSQSDGAVVSALPLVEAWECVSPAKENMQNDLQMKLKRAGRPDRSVRPCSVRLVNIEAAAKSMAVHHTTGSLSSSTSSPPSSSSHPPLKDLRRHQGLHTGHRLCCYTACSNGVWRLRDVVPYTRDGYPCATCDKSFKRRKILRRHERFHTGERPYACAHCDKTFALRKSLRRHQRFHTGERPHNCVQCGKSFHLRENLKAHLRFHSGEKPYACLACGKTFRIAHNREKHSGGECGLLVPSFRRIAGYGGKPERKAP</sequence>
<dbReference type="Gene3D" id="3.40.30.10">
    <property type="entry name" value="Glutaredoxin"/>
    <property type="match status" value="3"/>
</dbReference>
<feature type="signal peptide" evidence="21">
    <location>
        <begin position="1"/>
        <end position="20"/>
    </location>
</feature>
<dbReference type="FunFam" id="3.40.30.10:FF:000047">
    <property type="entry name" value="Calsequestrin"/>
    <property type="match status" value="1"/>
</dbReference>
<dbReference type="OrthoDB" id="10038131at2759"/>
<dbReference type="InterPro" id="IPR036236">
    <property type="entry name" value="Znf_C2H2_sf"/>
</dbReference>
<evidence type="ECO:0000256" key="9">
    <source>
        <dbReference type="ARBA" id="ARBA00022833"/>
    </source>
</evidence>
<feature type="chain" id="PRO_5040336089" description="Calsequestrin" evidence="21">
    <location>
        <begin position="21"/>
        <end position="825"/>
    </location>
</feature>
<comment type="subcellular location">
    <subcellularLocation>
        <location evidence="1">Nucleus</location>
    </subcellularLocation>
    <subcellularLocation>
        <location evidence="2">Sarcoplasmic reticulum lumen</location>
    </subcellularLocation>
</comment>
<dbReference type="GO" id="GO:0014809">
    <property type="term" value="P:regulation of skeletal muscle contraction by regulation of release of sequestered calcium ion"/>
    <property type="evidence" value="ECO:0007669"/>
    <property type="project" value="TreeGrafter"/>
</dbReference>
<keyword evidence="16" id="KW-0325">Glycoprotein</keyword>
<evidence type="ECO:0000259" key="22">
    <source>
        <dbReference type="PROSITE" id="PS50157"/>
    </source>
</evidence>
<dbReference type="PRINTS" id="PR00312">
    <property type="entry name" value="CALSEQUESTRN"/>
</dbReference>
<evidence type="ECO:0000256" key="19">
    <source>
        <dbReference type="RuleBase" id="RU000648"/>
    </source>
</evidence>
<dbReference type="InterPro" id="IPR001393">
    <property type="entry name" value="Calsequestrin"/>
</dbReference>
<dbReference type="PROSITE" id="PS00028">
    <property type="entry name" value="ZINC_FINGER_C2H2_1"/>
    <property type="match status" value="3"/>
</dbReference>
<dbReference type="InterPro" id="IPR041858">
    <property type="entry name" value="Calsequestrin_middle_dom"/>
</dbReference>
<comment type="caution">
    <text evidence="23">The sequence shown here is derived from an EMBL/GenBank/DDBJ whole genome shotgun (WGS) entry which is preliminary data.</text>
</comment>
<dbReference type="SUPFAM" id="SSF52833">
    <property type="entry name" value="Thioredoxin-like"/>
    <property type="match status" value="3"/>
</dbReference>
<evidence type="ECO:0000256" key="13">
    <source>
        <dbReference type="ARBA" id="ARBA00023125"/>
    </source>
</evidence>
<dbReference type="InterPro" id="IPR041859">
    <property type="entry name" value="Calsequestrin_N"/>
</dbReference>
<evidence type="ECO:0000256" key="14">
    <source>
        <dbReference type="ARBA" id="ARBA00023163"/>
    </source>
</evidence>
<protein>
    <recommendedName>
        <fullName evidence="19">Calsequestrin</fullName>
    </recommendedName>
</protein>
<dbReference type="GO" id="GO:0008270">
    <property type="term" value="F:zinc ion binding"/>
    <property type="evidence" value="ECO:0007669"/>
    <property type="project" value="UniProtKB-KW"/>
</dbReference>
<evidence type="ECO:0000256" key="16">
    <source>
        <dbReference type="ARBA" id="ARBA00023180"/>
    </source>
</evidence>
<evidence type="ECO:0000256" key="8">
    <source>
        <dbReference type="ARBA" id="ARBA00022771"/>
    </source>
</evidence>
<evidence type="ECO:0000256" key="21">
    <source>
        <dbReference type="SAM" id="SignalP"/>
    </source>
</evidence>
<dbReference type="CDD" id="cd03065">
    <property type="entry name" value="PDI_b_Calsequestrin_N"/>
    <property type="match status" value="1"/>
</dbReference>
<dbReference type="Gene3D" id="3.30.160.60">
    <property type="entry name" value="Classic Zinc Finger"/>
    <property type="match status" value="4"/>
</dbReference>
<evidence type="ECO:0000256" key="7">
    <source>
        <dbReference type="ARBA" id="ARBA00022737"/>
    </source>
</evidence>
<dbReference type="InterPro" id="IPR036249">
    <property type="entry name" value="Thioredoxin-like_sf"/>
</dbReference>
<feature type="compositionally biased region" description="Acidic residues" evidence="20">
    <location>
        <begin position="473"/>
        <end position="482"/>
    </location>
</feature>
<keyword evidence="10 19" id="KW-0106">Calcium</keyword>
<dbReference type="GO" id="GO:0005634">
    <property type="term" value="C:nucleus"/>
    <property type="evidence" value="ECO:0007669"/>
    <property type="project" value="UniProtKB-SubCell"/>
</dbReference>
<dbReference type="PANTHER" id="PTHR10033:SF14">
    <property type="entry name" value="CALSEQUESTRIN-1"/>
    <property type="match status" value="1"/>
</dbReference>
<keyword evidence="15" id="KW-0514">Muscle protein</keyword>
<dbReference type="GO" id="GO:0003677">
    <property type="term" value="F:DNA binding"/>
    <property type="evidence" value="ECO:0007669"/>
    <property type="project" value="UniProtKB-KW"/>
</dbReference>